<feature type="compositionally biased region" description="Basic and acidic residues" evidence="2">
    <location>
        <begin position="1"/>
        <end position="14"/>
    </location>
</feature>
<evidence type="ECO:0000256" key="1">
    <source>
        <dbReference type="SAM" id="Coils"/>
    </source>
</evidence>
<gene>
    <name evidence="3" type="ORF">OJ962_29800</name>
</gene>
<keyword evidence="4" id="KW-1185">Reference proteome</keyword>
<reference evidence="3" key="1">
    <citation type="submission" date="2022-10" db="EMBL/GenBank/DDBJ databases">
        <title>The WGS of Solirubrobacter sp. CPCC 204708.</title>
        <authorList>
            <person name="Jiang Z."/>
        </authorList>
    </citation>
    <scope>NUCLEOTIDE SEQUENCE</scope>
    <source>
        <strain evidence="3">CPCC 204708</strain>
    </source>
</reference>
<comment type="caution">
    <text evidence="3">The sequence shown here is derived from an EMBL/GenBank/DDBJ whole genome shotgun (WGS) entry which is preliminary data.</text>
</comment>
<feature type="coiled-coil region" evidence="1">
    <location>
        <begin position="109"/>
        <end position="136"/>
    </location>
</feature>
<accession>A0ABT4RT03</accession>
<dbReference type="EMBL" id="JAPCID010000063">
    <property type="protein sequence ID" value="MDA0141723.1"/>
    <property type="molecule type" value="Genomic_DNA"/>
</dbReference>
<keyword evidence="1" id="KW-0175">Coiled coil</keyword>
<evidence type="ECO:0000313" key="4">
    <source>
        <dbReference type="Proteomes" id="UP001147700"/>
    </source>
</evidence>
<feature type="region of interest" description="Disordered" evidence="2">
    <location>
        <begin position="1"/>
        <end position="25"/>
    </location>
</feature>
<protein>
    <submittedName>
        <fullName evidence="3">Uncharacterized protein</fullName>
    </submittedName>
</protein>
<organism evidence="3 4">
    <name type="scientific">Solirubrobacter deserti</name>
    <dbReference type="NCBI Taxonomy" id="2282478"/>
    <lineage>
        <taxon>Bacteria</taxon>
        <taxon>Bacillati</taxon>
        <taxon>Actinomycetota</taxon>
        <taxon>Thermoleophilia</taxon>
        <taxon>Solirubrobacterales</taxon>
        <taxon>Solirubrobacteraceae</taxon>
        <taxon>Solirubrobacter</taxon>
    </lineage>
</organism>
<dbReference type="RefSeq" id="WP_270006798.1">
    <property type="nucleotide sequence ID" value="NZ_JAPCID010000063.1"/>
</dbReference>
<evidence type="ECO:0000313" key="3">
    <source>
        <dbReference type="EMBL" id="MDA0141723.1"/>
    </source>
</evidence>
<sequence length="338" mass="36001">MFERLNPNVRDDVRPGSAAVQRRRQRDGGVAPLLALQQAAGNHAVARLLAPGAAAARAPGRTLARALNDQDGQRFREHVCDLFKADSIGAVPRRYRECVSSITKAAVDLEDAKARFEVERQRVAALEAELRRALADKLSLAEGAKLPPNYETALDQALAKARSVPEALALALASANAPPRFGSSPLVGAPKATQPITAWFEGKPAVEVVKPCVPMWHEDRAEATDPQFVLWSGGAGACLILAGWNGRTAYVKHATPDDVIAETKSLAKDVERELGPGAKLYLASQIVASNATYLDAMKAALGNELQCFASTSLAINAKTGAVAVDIDRTGLPRKTTVF</sequence>
<proteinExistence type="predicted"/>
<evidence type="ECO:0000256" key="2">
    <source>
        <dbReference type="SAM" id="MobiDB-lite"/>
    </source>
</evidence>
<name>A0ABT4RT03_9ACTN</name>
<dbReference type="Proteomes" id="UP001147700">
    <property type="component" value="Unassembled WGS sequence"/>
</dbReference>